<organism evidence="1 2">
    <name type="scientific">Azospirillum baldaniorum</name>
    <dbReference type="NCBI Taxonomy" id="1064539"/>
    <lineage>
        <taxon>Bacteria</taxon>
        <taxon>Pseudomonadati</taxon>
        <taxon>Pseudomonadota</taxon>
        <taxon>Alphaproteobacteria</taxon>
        <taxon>Rhodospirillales</taxon>
        <taxon>Azospirillaceae</taxon>
        <taxon>Azospirillum</taxon>
    </lineage>
</organism>
<gene>
    <name evidence="1" type="ORF">AZOBR_p50070</name>
</gene>
<protein>
    <recommendedName>
        <fullName evidence="3">DUF465 domain-containing protein</fullName>
    </recommendedName>
</protein>
<dbReference type="AlphaFoldDB" id="A0A9P1K1L4"/>
<dbReference type="InterPro" id="IPR007420">
    <property type="entry name" value="DUF465"/>
</dbReference>
<reference evidence="1 2" key="1">
    <citation type="journal article" date="2011" name="PLoS Genet.">
        <title>Azospirillum genomes reveal transition of bacteria from aquatic to terrestrial environments.</title>
        <authorList>
            <person name="Wisniewski-Dye F."/>
            <person name="Borziak K."/>
            <person name="Khalsa-Moyers G."/>
            <person name="Alexandre G."/>
            <person name="Sukharnikov L.O."/>
            <person name="Wuichet K."/>
            <person name="Hurst G.B."/>
            <person name="McDonald W.H."/>
            <person name="Robertson J.S."/>
            <person name="Barbe V."/>
            <person name="Calteau A."/>
            <person name="Rouy Z."/>
            <person name="Mangenot S."/>
            <person name="Prigent-Combaret C."/>
            <person name="Normand P."/>
            <person name="Boyer M."/>
            <person name="Siguier P."/>
            <person name="Dessaux Y."/>
            <person name="Elmerich C."/>
            <person name="Condemine G."/>
            <person name="Krishnen G."/>
            <person name="Kennedy I."/>
            <person name="Paterson A.H."/>
            <person name="Gonzalez V."/>
            <person name="Mavingui P."/>
            <person name="Zhulin I.B."/>
        </authorList>
    </citation>
    <scope>NUCLEOTIDE SEQUENCE [LARGE SCALE GENOMIC DNA]</scope>
    <source>
        <strain evidence="1 2">Sp245</strain>
    </source>
</reference>
<evidence type="ECO:0008006" key="3">
    <source>
        <dbReference type="Google" id="ProtNLM"/>
    </source>
</evidence>
<name>A0A9P1K1L4_9PROT</name>
<sequence>MQPSHSRCPDARIETLRQRHVALDHAIAAREAATRTDDPAVKRLKAEKLALKDEIDRLNRD</sequence>
<evidence type="ECO:0000313" key="1">
    <source>
        <dbReference type="EMBL" id="CCD03843.1"/>
    </source>
</evidence>
<keyword evidence="2" id="KW-1185">Reference proteome</keyword>
<accession>A0A9P1K1L4</accession>
<evidence type="ECO:0000313" key="2">
    <source>
        <dbReference type="Proteomes" id="UP000007319"/>
    </source>
</evidence>
<dbReference type="InterPro" id="IPR038444">
    <property type="entry name" value="DUF465_sf"/>
</dbReference>
<dbReference type="RefSeq" id="WP_014242642.1">
    <property type="nucleotide sequence ID" value="NC_016619.1"/>
</dbReference>
<dbReference type="EMBL" id="HE577332">
    <property type="protein sequence ID" value="CCD03843.1"/>
    <property type="molecule type" value="Genomic_DNA"/>
</dbReference>
<dbReference type="KEGG" id="abs:AZOBR_p50070"/>
<dbReference type="Proteomes" id="UP000007319">
    <property type="component" value="Plasmid AZOBR_p5"/>
</dbReference>
<dbReference type="Gene3D" id="6.10.280.50">
    <property type="match status" value="1"/>
</dbReference>
<keyword evidence="1" id="KW-0614">Plasmid</keyword>
<proteinExistence type="predicted"/>
<geneLocation type="plasmid" evidence="1 2">
    <name>AZOBR_p5</name>
</geneLocation>
<dbReference type="Pfam" id="PF04325">
    <property type="entry name" value="DUF465"/>
    <property type="match status" value="1"/>
</dbReference>